<dbReference type="PROSITE" id="PS50928">
    <property type="entry name" value="ABC_TM1"/>
    <property type="match status" value="1"/>
</dbReference>
<dbReference type="GO" id="GO:0005886">
    <property type="term" value="C:plasma membrane"/>
    <property type="evidence" value="ECO:0007669"/>
    <property type="project" value="UniProtKB-SubCell"/>
</dbReference>
<feature type="transmembrane region" description="Helical" evidence="7">
    <location>
        <begin position="179"/>
        <end position="200"/>
    </location>
</feature>
<protein>
    <recommendedName>
        <fullName evidence="8">ABC transmembrane type-1 domain-containing protein</fullName>
    </recommendedName>
</protein>
<dbReference type="Pfam" id="PF00528">
    <property type="entry name" value="BPD_transp_1"/>
    <property type="match status" value="1"/>
</dbReference>
<evidence type="ECO:0000256" key="2">
    <source>
        <dbReference type="ARBA" id="ARBA00022448"/>
    </source>
</evidence>
<evidence type="ECO:0000259" key="8">
    <source>
        <dbReference type="PROSITE" id="PS50928"/>
    </source>
</evidence>
<keyword evidence="4 7" id="KW-0812">Transmembrane</keyword>
<dbReference type="PANTHER" id="PTHR30183">
    <property type="entry name" value="MOLYBDENUM TRANSPORT SYSTEM PERMEASE PROTEIN MODB"/>
    <property type="match status" value="1"/>
</dbReference>
<dbReference type="AlphaFoldDB" id="X0UVJ1"/>
<evidence type="ECO:0000256" key="3">
    <source>
        <dbReference type="ARBA" id="ARBA00022475"/>
    </source>
</evidence>
<evidence type="ECO:0000256" key="7">
    <source>
        <dbReference type="SAM" id="Phobius"/>
    </source>
</evidence>
<dbReference type="Gene3D" id="1.10.3720.10">
    <property type="entry name" value="MetI-like"/>
    <property type="match status" value="1"/>
</dbReference>
<gene>
    <name evidence="9" type="ORF">S01H1_38339</name>
</gene>
<evidence type="ECO:0000256" key="1">
    <source>
        <dbReference type="ARBA" id="ARBA00004651"/>
    </source>
</evidence>
<evidence type="ECO:0000256" key="5">
    <source>
        <dbReference type="ARBA" id="ARBA00022989"/>
    </source>
</evidence>
<comment type="subcellular location">
    <subcellularLocation>
        <location evidence="1">Cell membrane</location>
        <topology evidence="1">Multi-pass membrane protein</topology>
    </subcellularLocation>
</comment>
<feature type="transmembrane region" description="Helical" evidence="7">
    <location>
        <begin position="126"/>
        <end position="148"/>
    </location>
</feature>
<dbReference type="PANTHER" id="PTHR30183:SF3">
    <property type="entry name" value="MOLYBDENUM TRANSPORT SYSTEM PERMEASE PROTEIN MODB"/>
    <property type="match status" value="1"/>
</dbReference>
<keyword evidence="5 7" id="KW-1133">Transmembrane helix</keyword>
<dbReference type="InterPro" id="IPR035906">
    <property type="entry name" value="MetI-like_sf"/>
</dbReference>
<dbReference type="InterPro" id="IPR000515">
    <property type="entry name" value="MetI-like"/>
</dbReference>
<keyword evidence="2" id="KW-0813">Transport</keyword>
<keyword evidence="6 7" id="KW-0472">Membrane</keyword>
<reference evidence="9" key="1">
    <citation type="journal article" date="2014" name="Front. Microbiol.">
        <title>High frequency of phylogenetically diverse reductive dehalogenase-homologous genes in deep subseafloor sedimentary metagenomes.</title>
        <authorList>
            <person name="Kawai M."/>
            <person name="Futagami T."/>
            <person name="Toyoda A."/>
            <person name="Takaki Y."/>
            <person name="Nishi S."/>
            <person name="Hori S."/>
            <person name="Arai W."/>
            <person name="Tsubouchi T."/>
            <person name="Morono Y."/>
            <person name="Uchiyama I."/>
            <person name="Ito T."/>
            <person name="Fujiyama A."/>
            <person name="Inagaki F."/>
            <person name="Takami H."/>
        </authorList>
    </citation>
    <scope>NUCLEOTIDE SEQUENCE</scope>
    <source>
        <strain evidence="9">Expedition CK06-06</strain>
    </source>
</reference>
<proteinExistence type="predicted"/>
<evidence type="ECO:0000313" key="9">
    <source>
        <dbReference type="EMBL" id="GAG04323.1"/>
    </source>
</evidence>
<sequence>ALFEDSNFWPWQYNEATETWISYVRLETILTGGDLVVVQGWDFGAVINSIYVAIIVTVFSVLIGVFFAFIVARYDFPGKRIIRTVLIFPMLATPFVGAIGIKYFMGRAGFINNLLYTTLHVIPYRIELWGLAAIIFIQSLSFFSLVYLNAYSSFMSIDPSLEEQAENLGATGSKLFRSVTLPLAMPGIQAGAILTFILSIEDLGTPIVYFEHQQAQKTLAYQVFASIATQSGQIDPAGPAIGMILLVFALTGFLAIRKYASLRSYEGGT</sequence>
<dbReference type="CDD" id="cd06261">
    <property type="entry name" value="TM_PBP2"/>
    <property type="match status" value="1"/>
</dbReference>
<comment type="caution">
    <text evidence="9">The sequence shown here is derived from an EMBL/GenBank/DDBJ whole genome shotgun (WGS) entry which is preliminary data.</text>
</comment>
<name>X0UVJ1_9ZZZZ</name>
<feature type="domain" description="ABC transmembrane type-1" evidence="8">
    <location>
        <begin position="46"/>
        <end position="256"/>
    </location>
</feature>
<evidence type="ECO:0000256" key="6">
    <source>
        <dbReference type="ARBA" id="ARBA00023136"/>
    </source>
</evidence>
<evidence type="ECO:0000256" key="4">
    <source>
        <dbReference type="ARBA" id="ARBA00022692"/>
    </source>
</evidence>
<accession>X0UVJ1</accession>
<dbReference type="EMBL" id="BARS01024135">
    <property type="protein sequence ID" value="GAG04323.1"/>
    <property type="molecule type" value="Genomic_DNA"/>
</dbReference>
<feature type="transmembrane region" description="Helical" evidence="7">
    <location>
        <begin position="237"/>
        <end position="256"/>
    </location>
</feature>
<feature type="transmembrane region" description="Helical" evidence="7">
    <location>
        <begin position="50"/>
        <end position="72"/>
    </location>
</feature>
<dbReference type="SUPFAM" id="SSF161098">
    <property type="entry name" value="MetI-like"/>
    <property type="match status" value="1"/>
</dbReference>
<dbReference type="GO" id="GO:0055085">
    <property type="term" value="P:transmembrane transport"/>
    <property type="evidence" value="ECO:0007669"/>
    <property type="project" value="InterPro"/>
</dbReference>
<feature type="non-terminal residue" evidence="9">
    <location>
        <position position="269"/>
    </location>
</feature>
<organism evidence="9">
    <name type="scientific">marine sediment metagenome</name>
    <dbReference type="NCBI Taxonomy" id="412755"/>
    <lineage>
        <taxon>unclassified sequences</taxon>
        <taxon>metagenomes</taxon>
        <taxon>ecological metagenomes</taxon>
    </lineage>
</organism>
<feature type="non-terminal residue" evidence="9">
    <location>
        <position position="1"/>
    </location>
</feature>
<keyword evidence="3" id="KW-1003">Cell membrane</keyword>
<feature type="transmembrane region" description="Helical" evidence="7">
    <location>
        <begin position="84"/>
        <end position="106"/>
    </location>
</feature>